<dbReference type="Proteomes" id="UP000886724">
    <property type="component" value="Unassembled WGS sequence"/>
</dbReference>
<accession>A0A9D1XLY9</accession>
<keyword evidence="4 6" id="KW-0472">Membrane</keyword>
<reference evidence="7" key="2">
    <citation type="submission" date="2021-04" db="EMBL/GenBank/DDBJ databases">
        <authorList>
            <person name="Gilroy R."/>
        </authorList>
    </citation>
    <scope>NUCLEOTIDE SEQUENCE</scope>
    <source>
        <strain evidence="7">ChiGjej1B1-14440</strain>
    </source>
</reference>
<sequence>MNKKIFKTNNSNRKIRVLPFILSKVTALMIVIIIIINMIIFVPPIFGYQVFDVISGSMEPAIKVNSLIYVQETKPQDLVVGDIITYTSNKGIITHRIVINDINAQEIITKGDNNLQVDLQPIAYRNIIGKVFFTIPYLGYYVSFISSLFGKILVIIIVVFCFITREIVK</sequence>
<evidence type="ECO:0000256" key="6">
    <source>
        <dbReference type="SAM" id="Phobius"/>
    </source>
</evidence>
<keyword evidence="7" id="KW-0378">Hydrolase</keyword>
<evidence type="ECO:0000256" key="2">
    <source>
        <dbReference type="ARBA" id="ARBA00022692"/>
    </source>
</evidence>
<dbReference type="PRINTS" id="PR00728">
    <property type="entry name" value="SIGNALPTASE"/>
</dbReference>
<comment type="subcellular location">
    <subcellularLocation>
        <location evidence="1">Membrane</location>
    </subcellularLocation>
</comment>
<dbReference type="InterPro" id="IPR036286">
    <property type="entry name" value="LexA/Signal_pep-like_sf"/>
</dbReference>
<dbReference type="CDD" id="cd06530">
    <property type="entry name" value="S26_SPase_I"/>
    <property type="match status" value="1"/>
</dbReference>
<dbReference type="SUPFAM" id="SSF51306">
    <property type="entry name" value="LexA/Signal peptidase"/>
    <property type="match status" value="1"/>
</dbReference>
<evidence type="ECO:0000256" key="3">
    <source>
        <dbReference type="ARBA" id="ARBA00022989"/>
    </source>
</evidence>
<feature type="transmembrane region" description="Helical" evidence="6">
    <location>
        <begin position="140"/>
        <end position="163"/>
    </location>
</feature>
<proteinExistence type="predicted"/>
<comment type="caution">
    <text evidence="7">The sequence shown here is derived from an EMBL/GenBank/DDBJ whole genome shotgun (WGS) entry which is preliminary data.</text>
</comment>
<dbReference type="GO" id="GO:0009003">
    <property type="term" value="F:signal peptidase activity"/>
    <property type="evidence" value="ECO:0007669"/>
    <property type="project" value="UniProtKB-EC"/>
</dbReference>
<organism evidence="7 8">
    <name type="scientific">Candidatus Erysipelatoclostridium merdavium</name>
    <dbReference type="NCBI Taxonomy" id="2838566"/>
    <lineage>
        <taxon>Bacteria</taxon>
        <taxon>Bacillati</taxon>
        <taxon>Bacillota</taxon>
        <taxon>Erysipelotrichia</taxon>
        <taxon>Erysipelotrichales</taxon>
        <taxon>Erysipelotrichales incertae sedis</taxon>
    </lineage>
</organism>
<dbReference type="Gene3D" id="2.10.109.10">
    <property type="entry name" value="Umud Fragment, subunit A"/>
    <property type="match status" value="1"/>
</dbReference>
<evidence type="ECO:0000256" key="1">
    <source>
        <dbReference type="ARBA" id="ARBA00004370"/>
    </source>
</evidence>
<feature type="transmembrane region" description="Helical" evidence="6">
    <location>
        <begin position="21"/>
        <end position="42"/>
    </location>
</feature>
<dbReference type="GO" id="GO:0016020">
    <property type="term" value="C:membrane"/>
    <property type="evidence" value="ECO:0007669"/>
    <property type="project" value="UniProtKB-SubCell"/>
</dbReference>
<dbReference type="EMBL" id="DXET01000176">
    <property type="protein sequence ID" value="HIX81902.1"/>
    <property type="molecule type" value="Genomic_DNA"/>
</dbReference>
<evidence type="ECO:0000256" key="4">
    <source>
        <dbReference type="ARBA" id="ARBA00023136"/>
    </source>
</evidence>
<dbReference type="InterPro" id="IPR019533">
    <property type="entry name" value="Peptidase_S26"/>
</dbReference>
<keyword evidence="3 6" id="KW-1133">Transmembrane helix</keyword>
<name>A0A9D1XLY9_9FIRM</name>
<dbReference type="GO" id="GO:0006465">
    <property type="term" value="P:signal peptide processing"/>
    <property type="evidence" value="ECO:0007669"/>
    <property type="project" value="UniProtKB-UniRule"/>
</dbReference>
<dbReference type="AlphaFoldDB" id="A0A9D1XLY9"/>
<dbReference type="PANTHER" id="PTHR10806:SF6">
    <property type="entry name" value="SIGNAL PEPTIDASE COMPLEX CATALYTIC SUBUNIT SEC11"/>
    <property type="match status" value="1"/>
</dbReference>
<dbReference type="InterPro" id="IPR001733">
    <property type="entry name" value="Peptidase_S26B"/>
</dbReference>
<evidence type="ECO:0000313" key="7">
    <source>
        <dbReference type="EMBL" id="HIX81902.1"/>
    </source>
</evidence>
<protein>
    <recommendedName>
        <fullName evidence="5">Signal peptidase I</fullName>
        <ecNumber evidence="5">3.4.21.89</ecNumber>
    </recommendedName>
</protein>
<dbReference type="GO" id="GO:0004252">
    <property type="term" value="F:serine-type endopeptidase activity"/>
    <property type="evidence" value="ECO:0007669"/>
    <property type="project" value="UniProtKB-UniRule"/>
</dbReference>
<dbReference type="PANTHER" id="PTHR10806">
    <property type="entry name" value="SIGNAL PEPTIDASE COMPLEX CATALYTIC SUBUNIT SEC11"/>
    <property type="match status" value="1"/>
</dbReference>
<evidence type="ECO:0000313" key="8">
    <source>
        <dbReference type="Proteomes" id="UP000886724"/>
    </source>
</evidence>
<reference evidence="7" key="1">
    <citation type="journal article" date="2021" name="PeerJ">
        <title>Extensive microbial diversity within the chicken gut microbiome revealed by metagenomics and culture.</title>
        <authorList>
            <person name="Gilroy R."/>
            <person name="Ravi A."/>
            <person name="Getino M."/>
            <person name="Pursley I."/>
            <person name="Horton D.L."/>
            <person name="Alikhan N.F."/>
            <person name="Baker D."/>
            <person name="Gharbi K."/>
            <person name="Hall N."/>
            <person name="Watson M."/>
            <person name="Adriaenssens E.M."/>
            <person name="Foster-Nyarko E."/>
            <person name="Jarju S."/>
            <person name="Secka A."/>
            <person name="Antonio M."/>
            <person name="Oren A."/>
            <person name="Chaudhuri R.R."/>
            <person name="La Ragione R."/>
            <person name="Hildebrand F."/>
            <person name="Pallen M.J."/>
        </authorList>
    </citation>
    <scope>NUCLEOTIDE SEQUENCE</scope>
    <source>
        <strain evidence="7">ChiGjej1B1-14440</strain>
    </source>
</reference>
<evidence type="ECO:0000256" key="5">
    <source>
        <dbReference type="NCBIfam" id="TIGR02228"/>
    </source>
</evidence>
<dbReference type="EC" id="3.4.21.89" evidence="5"/>
<dbReference type="NCBIfam" id="TIGR02228">
    <property type="entry name" value="sigpep_I_arch"/>
    <property type="match status" value="1"/>
</dbReference>
<gene>
    <name evidence="7" type="ORF">H9980_08040</name>
</gene>
<keyword evidence="2 6" id="KW-0812">Transmembrane</keyword>